<accession>A0ABU4PFE1</accession>
<gene>
    <name evidence="3" type="ORF">SIL82_01590</name>
</gene>
<feature type="transmembrane region" description="Helical" evidence="2">
    <location>
        <begin position="61"/>
        <end position="80"/>
    </location>
</feature>
<feature type="transmembrane region" description="Helical" evidence="2">
    <location>
        <begin position="169"/>
        <end position="187"/>
    </location>
</feature>
<keyword evidence="1" id="KW-0813">Transport</keyword>
<dbReference type="InterPro" id="IPR050222">
    <property type="entry name" value="MATE_MdtK"/>
</dbReference>
<dbReference type="PANTHER" id="PTHR43298">
    <property type="entry name" value="MULTIDRUG RESISTANCE PROTEIN NORM-RELATED"/>
    <property type="match status" value="1"/>
</dbReference>
<feature type="transmembrane region" description="Helical" evidence="2">
    <location>
        <begin position="286"/>
        <end position="307"/>
    </location>
</feature>
<feature type="transmembrane region" description="Helical" evidence="2">
    <location>
        <begin position="425"/>
        <end position="449"/>
    </location>
</feature>
<dbReference type="InterPro" id="IPR002528">
    <property type="entry name" value="MATE_fam"/>
</dbReference>
<evidence type="ECO:0000313" key="3">
    <source>
        <dbReference type="EMBL" id="MDX5982938.1"/>
    </source>
</evidence>
<feature type="transmembrane region" description="Helical" evidence="2">
    <location>
        <begin position="372"/>
        <end position="390"/>
    </location>
</feature>
<feature type="transmembrane region" description="Helical" evidence="2">
    <location>
        <begin position="101"/>
        <end position="119"/>
    </location>
</feature>
<feature type="transmembrane region" description="Helical" evidence="2">
    <location>
        <begin position="253"/>
        <end position="274"/>
    </location>
</feature>
<proteinExistence type="predicted"/>
<organism evidence="3 4">
    <name type="scientific">Sphingomonas echinoides</name>
    <dbReference type="NCBI Taxonomy" id="59803"/>
    <lineage>
        <taxon>Bacteria</taxon>
        <taxon>Pseudomonadati</taxon>
        <taxon>Pseudomonadota</taxon>
        <taxon>Alphaproteobacteria</taxon>
        <taxon>Sphingomonadales</taxon>
        <taxon>Sphingomonadaceae</taxon>
        <taxon>Sphingomonas</taxon>
    </lineage>
</organism>
<dbReference type="EMBL" id="JAWXXV010000001">
    <property type="protein sequence ID" value="MDX5982938.1"/>
    <property type="molecule type" value="Genomic_DNA"/>
</dbReference>
<evidence type="ECO:0000256" key="2">
    <source>
        <dbReference type="SAM" id="Phobius"/>
    </source>
</evidence>
<keyword evidence="2" id="KW-1133">Transmembrane helix</keyword>
<feature type="transmembrane region" description="Helical" evidence="2">
    <location>
        <begin position="397"/>
        <end position="419"/>
    </location>
</feature>
<dbReference type="Proteomes" id="UP001279660">
    <property type="component" value="Unassembled WGS sequence"/>
</dbReference>
<protein>
    <submittedName>
        <fullName evidence="3">MATE family efflux transporter</fullName>
    </submittedName>
</protein>
<reference evidence="3 4" key="1">
    <citation type="submission" date="2023-11" db="EMBL/GenBank/DDBJ databases">
        <title>MicrobeMod: A computational toolkit for identifying prokaryotic methylation and restriction-modification with nanopore sequencing.</title>
        <authorList>
            <person name="Crits-Christoph A."/>
            <person name="Kang S.C."/>
            <person name="Lee H."/>
            <person name="Ostrov N."/>
        </authorList>
    </citation>
    <scope>NUCLEOTIDE SEQUENCE [LARGE SCALE GENOMIC DNA]</scope>
    <source>
        <strain evidence="3 4">ATCC 14820</strain>
    </source>
</reference>
<keyword evidence="4" id="KW-1185">Reference proteome</keyword>
<keyword evidence="2" id="KW-0812">Transmembrane</keyword>
<comment type="caution">
    <text evidence="3">The sequence shown here is derived from an EMBL/GenBank/DDBJ whole genome shotgun (WGS) entry which is preliminary data.</text>
</comment>
<dbReference type="PANTHER" id="PTHR43298:SF2">
    <property type="entry name" value="FMN_FAD EXPORTER YEEO-RELATED"/>
    <property type="match status" value="1"/>
</dbReference>
<feature type="transmembrane region" description="Helical" evidence="2">
    <location>
        <begin position="20"/>
        <end position="49"/>
    </location>
</feature>
<dbReference type="Pfam" id="PF01554">
    <property type="entry name" value="MatE"/>
    <property type="match status" value="2"/>
</dbReference>
<evidence type="ECO:0000313" key="4">
    <source>
        <dbReference type="Proteomes" id="UP001279660"/>
    </source>
</evidence>
<feature type="transmembrane region" description="Helical" evidence="2">
    <location>
        <begin position="139"/>
        <end position="160"/>
    </location>
</feature>
<dbReference type="RefSeq" id="WP_029622733.1">
    <property type="nucleotide sequence ID" value="NZ_JAWXXV010000001.1"/>
</dbReference>
<name>A0ABU4PFE1_9SPHN</name>
<feature type="transmembrane region" description="Helical" evidence="2">
    <location>
        <begin position="199"/>
        <end position="223"/>
    </location>
</feature>
<keyword evidence="2" id="KW-0472">Membrane</keyword>
<feature type="transmembrane region" description="Helical" evidence="2">
    <location>
        <begin position="328"/>
        <end position="352"/>
    </location>
</feature>
<sequence length="458" mass="46655">MPVAQLPTRSDRCVAETRRILTLAWPVMLTSLNWTILSVTDIVVVGLTGTDQVAALGASRALTFVTIVAGLAWLSGTLVFTARADGAGDLPRTGATLREGLVLALVLGALGALGFGLFAEVMLGGIGVAPALVGPAARVVRVMALSYPFQLTTIAASFFLEAISRPRRVMVVNLAILPLNAVLAWAWSGGRLGLPALGAVGAASATASASLIGAVAMLAAVWTTDTARARGVRDLSRRAWGAAVPGAMRLARFGIVPAIASGLELAGFSILIALSTDFGPVTAHAFQIVFSVHNVTFGVALGLGSAAGVRVGNAVGEGTPALAVPRTLIAAALAALFTGLLAIVIVVARWPIVAAFPAAAGVHAVALAMLPIWAPFILFDGVQVVFVYALRSLGDQIAAGVNSIIAFFVVTGGAGWLFVQAGVGPLGLVYASGLGMVAAALLHGGRFAWISARLRPKN</sequence>
<evidence type="ECO:0000256" key="1">
    <source>
        <dbReference type="ARBA" id="ARBA00022448"/>
    </source>
</evidence>